<keyword evidence="1" id="KW-0328">Glycosyltransferase</keyword>
<dbReference type="Proteomes" id="UP000184109">
    <property type="component" value="Unassembled WGS sequence"/>
</dbReference>
<dbReference type="EMBL" id="FQXQ01000005">
    <property type="protein sequence ID" value="SHH85285.1"/>
    <property type="molecule type" value="Genomic_DNA"/>
</dbReference>
<dbReference type="InterPro" id="IPR029044">
    <property type="entry name" value="Nucleotide-diphossugar_trans"/>
</dbReference>
<accession>A0A1M5WCP5</accession>
<dbReference type="CDD" id="cd00761">
    <property type="entry name" value="Glyco_tranf_GTA_type"/>
    <property type="match status" value="1"/>
</dbReference>
<evidence type="ECO:0000259" key="3">
    <source>
        <dbReference type="Pfam" id="PF00535"/>
    </source>
</evidence>
<gene>
    <name evidence="4" type="ORF">SAMN05444281_2315</name>
</gene>
<dbReference type="AlphaFoldDB" id="A0A1M5WCP5"/>
<dbReference type="SUPFAM" id="SSF53448">
    <property type="entry name" value="Nucleotide-diphospho-sugar transferases"/>
    <property type="match status" value="1"/>
</dbReference>
<evidence type="ECO:0000256" key="2">
    <source>
        <dbReference type="ARBA" id="ARBA00022679"/>
    </source>
</evidence>
<dbReference type="Pfam" id="PF00535">
    <property type="entry name" value="Glycos_transf_2"/>
    <property type="match status" value="1"/>
</dbReference>
<dbReference type="Gene3D" id="3.90.550.10">
    <property type="entry name" value="Spore Coat Polysaccharide Biosynthesis Protein SpsA, Chain A"/>
    <property type="match status" value="1"/>
</dbReference>
<dbReference type="STRING" id="1195760.SAMN05444281_2315"/>
<keyword evidence="2 4" id="KW-0808">Transferase</keyword>
<sequence length="312" mass="36575">MEEKLVSIIMPVYNVENYLKECLDSIINQTYKNIELILINDGSTDNSGFICDEYASQYKNIKVLHTKNGGQGAARNIGLKIAEGFYVYLIDSDDYISPSLIENCCSFAEKEKLDLVTFNTSLIVEKGATVQHHYNRSITPNKVYSNIELFNFMIANEEFCVPPWFYFYRLNFLKENNILFLEGYIYEDNLFTIKTLHANGKIGFLKEKLVFHRFNNQSTTGKKITNYKVKSLIKCQQSINDFYLINKGKIELRFLQNFLKWFVSTTIRSIIFNEEKNKESKILAKEYVRFLFFNKHLWSMHLVKSFIKAKIN</sequence>
<dbReference type="PANTHER" id="PTHR22916">
    <property type="entry name" value="GLYCOSYLTRANSFERASE"/>
    <property type="match status" value="1"/>
</dbReference>
<organism evidence="4 5">
    <name type="scientific">Wenyingzhuangia marina</name>
    <dbReference type="NCBI Taxonomy" id="1195760"/>
    <lineage>
        <taxon>Bacteria</taxon>
        <taxon>Pseudomonadati</taxon>
        <taxon>Bacteroidota</taxon>
        <taxon>Flavobacteriia</taxon>
        <taxon>Flavobacteriales</taxon>
        <taxon>Flavobacteriaceae</taxon>
        <taxon>Wenyingzhuangia</taxon>
    </lineage>
</organism>
<dbReference type="RefSeq" id="WP_073121712.1">
    <property type="nucleotide sequence ID" value="NZ_BMEN01000006.1"/>
</dbReference>
<dbReference type="PANTHER" id="PTHR22916:SF51">
    <property type="entry name" value="GLYCOSYLTRANSFERASE EPSH-RELATED"/>
    <property type="match status" value="1"/>
</dbReference>
<dbReference type="OrthoDB" id="396512at2"/>
<evidence type="ECO:0000313" key="4">
    <source>
        <dbReference type="EMBL" id="SHH85285.1"/>
    </source>
</evidence>
<reference evidence="5" key="1">
    <citation type="submission" date="2016-11" db="EMBL/GenBank/DDBJ databases">
        <authorList>
            <person name="Varghese N."/>
            <person name="Submissions S."/>
        </authorList>
    </citation>
    <scope>NUCLEOTIDE SEQUENCE [LARGE SCALE GENOMIC DNA]</scope>
    <source>
        <strain evidence="5">DSM 100572</strain>
    </source>
</reference>
<feature type="domain" description="Glycosyltransferase 2-like" evidence="3">
    <location>
        <begin position="7"/>
        <end position="148"/>
    </location>
</feature>
<protein>
    <submittedName>
        <fullName evidence="4">Glycosyltransferase involved in cell wall bisynthesis</fullName>
    </submittedName>
</protein>
<dbReference type="GO" id="GO:0016758">
    <property type="term" value="F:hexosyltransferase activity"/>
    <property type="evidence" value="ECO:0007669"/>
    <property type="project" value="UniProtKB-ARBA"/>
</dbReference>
<proteinExistence type="predicted"/>
<evidence type="ECO:0000256" key="1">
    <source>
        <dbReference type="ARBA" id="ARBA00022676"/>
    </source>
</evidence>
<evidence type="ECO:0000313" key="5">
    <source>
        <dbReference type="Proteomes" id="UP000184109"/>
    </source>
</evidence>
<keyword evidence="5" id="KW-1185">Reference proteome</keyword>
<name>A0A1M5WCP5_9FLAO</name>
<dbReference type="InterPro" id="IPR001173">
    <property type="entry name" value="Glyco_trans_2-like"/>
</dbReference>